<organism evidence="2 3">
    <name type="scientific">Dendrobium catenatum</name>
    <dbReference type="NCBI Taxonomy" id="906689"/>
    <lineage>
        <taxon>Eukaryota</taxon>
        <taxon>Viridiplantae</taxon>
        <taxon>Streptophyta</taxon>
        <taxon>Embryophyta</taxon>
        <taxon>Tracheophyta</taxon>
        <taxon>Spermatophyta</taxon>
        <taxon>Magnoliopsida</taxon>
        <taxon>Liliopsida</taxon>
        <taxon>Asparagales</taxon>
        <taxon>Orchidaceae</taxon>
        <taxon>Epidendroideae</taxon>
        <taxon>Malaxideae</taxon>
        <taxon>Dendrobiinae</taxon>
        <taxon>Dendrobium</taxon>
    </lineage>
</organism>
<proteinExistence type="predicted"/>
<dbReference type="EMBL" id="KZ502843">
    <property type="protein sequence ID" value="PKU72205.1"/>
    <property type="molecule type" value="Genomic_DNA"/>
</dbReference>
<feature type="compositionally biased region" description="Basic and acidic residues" evidence="1">
    <location>
        <begin position="40"/>
        <end position="66"/>
    </location>
</feature>
<dbReference type="Proteomes" id="UP000233837">
    <property type="component" value="Unassembled WGS sequence"/>
</dbReference>
<name>A0A2I0W972_9ASPA</name>
<reference evidence="2 3" key="2">
    <citation type="journal article" date="2017" name="Nature">
        <title>The Apostasia genome and the evolution of orchids.</title>
        <authorList>
            <person name="Zhang G.Q."/>
            <person name="Liu K.W."/>
            <person name="Li Z."/>
            <person name="Lohaus R."/>
            <person name="Hsiao Y.Y."/>
            <person name="Niu S.C."/>
            <person name="Wang J.Y."/>
            <person name="Lin Y.C."/>
            <person name="Xu Q."/>
            <person name="Chen L.J."/>
            <person name="Yoshida K."/>
            <person name="Fujiwara S."/>
            <person name="Wang Z.W."/>
            <person name="Zhang Y.Q."/>
            <person name="Mitsuda N."/>
            <person name="Wang M."/>
            <person name="Liu G.H."/>
            <person name="Pecoraro L."/>
            <person name="Huang H.X."/>
            <person name="Xiao X.J."/>
            <person name="Lin M."/>
            <person name="Wu X.Y."/>
            <person name="Wu W.L."/>
            <person name="Chen Y.Y."/>
            <person name="Chang S.B."/>
            <person name="Sakamoto S."/>
            <person name="Ohme-Takagi M."/>
            <person name="Yagi M."/>
            <person name="Zeng S.J."/>
            <person name="Shen C.Y."/>
            <person name="Yeh C.M."/>
            <person name="Luo Y.B."/>
            <person name="Tsai W.C."/>
            <person name="Van de Peer Y."/>
            <person name="Liu Z.J."/>
        </authorList>
    </citation>
    <scope>NUCLEOTIDE SEQUENCE [LARGE SCALE GENOMIC DNA]</scope>
    <source>
        <tissue evidence="2">The whole plant</tissue>
    </source>
</reference>
<evidence type="ECO:0000313" key="3">
    <source>
        <dbReference type="Proteomes" id="UP000233837"/>
    </source>
</evidence>
<accession>A0A2I0W972</accession>
<feature type="region of interest" description="Disordered" evidence="1">
    <location>
        <begin position="1"/>
        <end position="27"/>
    </location>
</feature>
<keyword evidence="3" id="KW-1185">Reference proteome</keyword>
<protein>
    <submittedName>
        <fullName evidence="2">Uncharacterized protein</fullName>
    </submittedName>
</protein>
<evidence type="ECO:0000313" key="2">
    <source>
        <dbReference type="EMBL" id="PKU72205.1"/>
    </source>
</evidence>
<dbReference type="AlphaFoldDB" id="A0A2I0W972"/>
<reference evidence="2 3" key="1">
    <citation type="journal article" date="2016" name="Sci. Rep.">
        <title>The Dendrobium catenatum Lindl. genome sequence provides insights into polysaccharide synthase, floral development and adaptive evolution.</title>
        <authorList>
            <person name="Zhang G.Q."/>
            <person name="Xu Q."/>
            <person name="Bian C."/>
            <person name="Tsai W.C."/>
            <person name="Yeh C.M."/>
            <person name="Liu K.W."/>
            <person name="Yoshida K."/>
            <person name="Zhang L.S."/>
            <person name="Chang S.B."/>
            <person name="Chen F."/>
            <person name="Shi Y."/>
            <person name="Su Y.Y."/>
            <person name="Zhang Y.Q."/>
            <person name="Chen L.J."/>
            <person name="Yin Y."/>
            <person name="Lin M."/>
            <person name="Huang H."/>
            <person name="Deng H."/>
            <person name="Wang Z.W."/>
            <person name="Zhu S.L."/>
            <person name="Zhao X."/>
            <person name="Deng C."/>
            <person name="Niu S.C."/>
            <person name="Huang J."/>
            <person name="Wang M."/>
            <person name="Liu G.H."/>
            <person name="Yang H.J."/>
            <person name="Xiao X.J."/>
            <person name="Hsiao Y.Y."/>
            <person name="Wu W.L."/>
            <person name="Chen Y.Y."/>
            <person name="Mitsuda N."/>
            <person name="Ohme-Takagi M."/>
            <person name="Luo Y.B."/>
            <person name="Van de Peer Y."/>
            <person name="Liu Z.J."/>
        </authorList>
    </citation>
    <scope>NUCLEOTIDE SEQUENCE [LARGE SCALE GENOMIC DNA]</scope>
    <source>
        <tissue evidence="2">The whole plant</tissue>
    </source>
</reference>
<sequence>MGSKLGRSSGLTRIRESQRGSSCSCSGFLAPPYAATEAEIPERDFMKESSSRPRRHLMEEESADDR</sequence>
<evidence type="ECO:0000256" key="1">
    <source>
        <dbReference type="SAM" id="MobiDB-lite"/>
    </source>
</evidence>
<feature type="region of interest" description="Disordered" evidence="1">
    <location>
        <begin position="39"/>
        <end position="66"/>
    </location>
</feature>
<gene>
    <name evidence="2" type="ORF">MA16_Dca006798</name>
</gene>